<dbReference type="EMBL" id="QTJX01000004">
    <property type="protein sequence ID" value="RDY58472.1"/>
    <property type="molecule type" value="Genomic_DNA"/>
</dbReference>
<comment type="caution">
    <text evidence="1">The sequence shown here is derived from an EMBL/GenBank/DDBJ whole genome shotgun (WGS) entry which is preliminary data.</text>
</comment>
<evidence type="ECO:0000313" key="1">
    <source>
        <dbReference type="EMBL" id="RDY58472.1"/>
    </source>
</evidence>
<dbReference type="RefSeq" id="WP_116185461.1">
    <property type="nucleotide sequence ID" value="NZ_QTJX01000004.1"/>
</dbReference>
<accession>A0A371JMV5</accession>
<evidence type="ECO:0000313" key="2">
    <source>
        <dbReference type="Proteomes" id="UP000261828"/>
    </source>
</evidence>
<sequence>MKSKKYIENKPVRYTREGNRVNIKNNKLFTNLLEAIAYARQKRSYHYQIFNSKHQHAGYAVPK</sequence>
<keyword evidence="2" id="KW-1185">Reference proteome</keyword>
<gene>
    <name evidence="1" type="ORF">DX873_15845</name>
</gene>
<protein>
    <submittedName>
        <fullName evidence="1">Uncharacterized protein</fullName>
    </submittedName>
</protein>
<dbReference type="OrthoDB" id="9917369at2"/>
<organism evidence="1 2">
    <name type="scientific">Flagellimonas nanhaiensis</name>
    <dbReference type="NCBI Taxonomy" id="2292706"/>
    <lineage>
        <taxon>Bacteria</taxon>
        <taxon>Pseudomonadati</taxon>
        <taxon>Bacteroidota</taxon>
        <taxon>Flavobacteriia</taxon>
        <taxon>Flavobacteriales</taxon>
        <taxon>Flavobacteriaceae</taxon>
        <taxon>Flagellimonas</taxon>
    </lineage>
</organism>
<reference evidence="1 2" key="1">
    <citation type="submission" date="2018-08" db="EMBL/GenBank/DDBJ databases">
        <title>Muricauda nanhaiensis sp. nov., isolated from seawater of the South China Sea.</title>
        <authorList>
            <person name="Dang Y."/>
        </authorList>
    </citation>
    <scope>NUCLEOTIDE SEQUENCE [LARGE SCALE GENOMIC DNA]</scope>
    <source>
        <strain evidence="1 2">SM1704</strain>
    </source>
</reference>
<dbReference type="Proteomes" id="UP000261828">
    <property type="component" value="Unassembled WGS sequence"/>
</dbReference>
<proteinExistence type="predicted"/>
<name>A0A371JMV5_9FLAO</name>
<dbReference type="AlphaFoldDB" id="A0A371JMV5"/>